<dbReference type="GO" id="GO:0032153">
    <property type="term" value="C:cell division site"/>
    <property type="evidence" value="ECO:0007669"/>
    <property type="project" value="UniProtKB-UniRule"/>
</dbReference>
<dbReference type="InterPro" id="IPR007060">
    <property type="entry name" value="FtsL/DivIC"/>
</dbReference>
<feature type="topological domain" description="Cytoplasmic" evidence="7">
    <location>
        <begin position="1"/>
        <end position="5"/>
    </location>
</feature>
<evidence type="ECO:0000256" key="5">
    <source>
        <dbReference type="ARBA" id="ARBA00023136"/>
    </source>
</evidence>
<keyword evidence="6 7" id="KW-0131">Cell cycle</keyword>
<protein>
    <recommendedName>
        <fullName evidence="7">Cell division protein FtsB</fullName>
    </recommendedName>
</protein>
<comment type="subcellular location">
    <subcellularLocation>
        <location evidence="7">Cell inner membrane</location>
        <topology evidence="7">Single-pass type II membrane protein</topology>
    </subcellularLocation>
    <text evidence="7">Localizes to the division septum.</text>
</comment>
<keyword evidence="4 7" id="KW-1133">Transmembrane helix</keyword>
<dbReference type="HAMAP" id="MF_00599">
    <property type="entry name" value="FtsB"/>
    <property type="match status" value="1"/>
</dbReference>
<evidence type="ECO:0000256" key="8">
    <source>
        <dbReference type="SAM" id="MobiDB-lite"/>
    </source>
</evidence>
<dbReference type="AlphaFoldDB" id="A0A091BFG3"/>
<comment type="similarity">
    <text evidence="7">Belongs to the FtsB family.</text>
</comment>
<dbReference type="NCBIfam" id="NF002058">
    <property type="entry name" value="PRK00888.1"/>
    <property type="match status" value="1"/>
</dbReference>
<feature type="region of interest" description="Disordered" evidence="8">
    <location>
        <begin position="90"/>
        <end position="119"/>
    </location>
</feature>
<dbReference type="GO" id="GO:0005886">
    <property type="term" value="C:plasma membrane"/>
    <property type="evidence" value="ECO:0007669"/>
    <property type="project" value="UniProtKB-SubCell"/>
</dbReference>
<evidence type="ECO:0000313" key="10">
    <source>
        <dbReference type="Proteomes" id="UP000029391"/>
    </source>
</evidence>
<keyword evidence="5 7" id="KW-0472">Membrane</keyword>
<keyword evidence="7" id="KW-0175">Coiled coil</keyword>
<feature type="compositionally biased region" description="Low complexity" evidence="8">
    <location>
        <begin position="104"/>
        <end position="119"/>
    </location>
</feature>
<dbReference type="Proteomes" id="UP000029391">
    <property type="component" value="Unassembled WGS sequence"/>
</dbReference>
<dbReference type="Pfam" id="PF04977">
    <property type="entry name" value="DivIC"/>
    <property type="match status" value="1"/>
</dbReference>
<evidence type="ECO:0000256" key="4">
    <source>
        <dbReference type="ARBA" id="ARBA00022989"/>
    </source>
</evidence>
<dbReference type="STRING" id="1121013.GCA_000426365_01990"/>
<dbReference type="PANTHER" id="PTHR37485:SF1">
    <property type="entry name" value="CELL DIVISION PROTEIN FTSB"/>
    <property type="match status" value="1"/>
</dbReference>
<accession>A0A091BFG3</accession>
<comment type="caution">
    <text evidence="9">The sequence shown here is derived from an EMBL/GenBank/DDBJ whole genome shotgun (WGS) entry which is preliminary data.</text>
</comment>
<dbReference type="GO" id="GO:0043093">
    <property type="term" value="P:FtsZ-dependent cytokinesis"/>
    <property type="evidence" value="ECO:0007669"/>
    <property type="project" value="UniProtKB-UniRule"/>
</dbReference>
<organism evidence="9 10">
    <name type="scientific">Arenimonas composti TR7-09 = DSM 18010</name>
    <dbReference type="NCBI Taxonomy" id="1121013"/>
    <lineage>
        <taxon>Bacteria</taxon>
        <taxon>Pseudomonadati</taxon>
        <taxon>Pseudomonadota</taxon>
        <taxon>Gammaproteobacteria</taxon>
        <taxon>Lysobacterales</taxon>
        <taxon>Lysobacteraceae</taxon>
        <taxon>Arenimonas</taxon>
    </lineage>
</organism>
<dbReference type="PANTHER" id="PTHR37485">
    <property type="entry name" value="CELL DIVISION PROTEIN FTSB"/>
    <property type="match status" value="1"/>
</dbReference>
<keyword evidence="2 7" id="KW-0132">Cell division</keyword>
<evidence type="ECO:0000256" key="1">
    <source>
        <dbReference type="ARBA" id="ARBA00022475"/>
    </source>
</evidence>
<reference evidence="9 10" key="1">
    <citation type="submission" date="2013-09" db="EMBL/GenBank/DDBJ databases">
        <title>Genome sequencing of Arenimonas composti.</title>
        <authorList>
            <person name="Chen F."/>
            <person name="Wang G."/>
        </authorList>
    </citation>
    <scope>NUCLEOTIDE SEQUENCE [LARGE SCALE GENOMIC DNA]</scope>
    <source>
        <strain evidence="9 10">TR7-09</strain>
    </source>
</reference>
<dbReference type="RefSeq" id="WP_051240189.1">
    <property type="nucleotide sequence ID" value="NZ_AWXU01000020.1"/>
</dbReference>
<keyword evidence="3 7" id="KW-0812">Transmembrane</keyword>
<dbReference type="InterPro" id="IPR023081">
    <property type="entry name" value="Cell_div_FtsB"/>
</dbReference>
<evidence type="ECO:0000256" key="2">
    <source>
        <dbReference type="ARBA" id="ARBA00022618"/>
    </source>
</evidence>
<comment type="subunit">
    <text evidence="7">Part of a complex composed of FtsB, FtsL and FtsQ.</text>
</comment>
<keyword evidence="10" id="KW-1185">Reference proteome</keyword>
<dbReference type="eggNOG" id="COG2919">
    <property type="taxonomic scope" value="Bacteria"/>
</dbReference>
<feature type="topological domain" description="Periplasmic" evidence="7">
    <location>
        <begin position="24"/>
        <end position="119"/>
    </location>
</feature>
<dbReference type="OrthoDB" id="7061211at2"/>
<proteinExistence type="inferred from homology"/>
<name>A0A091BFG3_9GAMM</name>
<keyword evidence="1 7" id="KW-1003">Cell membrane</keyword>
<dbReference type="EMBL" id="AWXU01000020">
    <property type="protein sequence ID" value="KFN50297.1"/>
    <property type="molecule type" value="Genomic_DNA"/>
</dbReference>
<evidence type="ECO:0000313" key="9">
    <source>
        <dbReference type="EMBL" id="KFN50297.1"/>
    </source>
</evidence>
<keyword evidence="7" id="KW-0997">Cell inner membrane</keyword>
<comment type="function">
    <text evidence="7">Essential cell division protein. May link together the upstream cell division proteins, which are predominantly cytoplasmic, with the downstream cell division proteins, which are predominantly periplasmic.</text>
</comment>
<evidence type="ECO:0000256" key="7">
    <source>
        <dbReference type="HAMAP-Rule" id="MF_00599"/>
    </source>
</evidence>
<evidence type="ECO:0000256" key="3">
    <source>
        <dbReference type="ARBA" id="ARBA00022692"/>
    </source>
</evidence>
<sequence>MRRWGLLALLLLVAAWLQLKLWRGDGGFPEVEALQARVEAQRQENARLQQRNDALEAEVEDLKSGAAAIEDRARSELGMIRPGEVFFRVVEPTPGGDAPPPAMLPEGEGAAEPAPGDDP</sequence>
<evidence type="ECO:0000256" key="6">
    <source>
        <dbReference type="ARBA" id="ARBA00023306"/>
    </source>
</evidence>
<gene>
    <name evidence="7" type="primary">ftsB</name>
    <name evidence="9" type="ORF">P873_06375</name>
</gene>
<feature type="coiled-coil region" evidence="7">
    <location>
        <begin position="31"/>
        <end position="72"/>
    </location>
</feature>
<dbReference type="GO" id="GO:0030428">
    <property type="term" value="C:cell septum"/>
    <property type="evidence" value="ECO:0007669"/>
    <property type="project" value="TreeGrafter"/>
</dbReference>